<evidence type="ECO:0000256" key="3">
    <source>
        <dbReference type="ARBA" id="ARBA00023163"/>
    </source>
</evidence>
<keyword evidence="1" id="KW-0805">Transcription regulation</keyword>
<evidence type="ECO:0000256" key="2">
    <source>
        <dbReference type="ARBA" id="ARBA00023125"/>
    </source>
</evidence>
<dbReference type="EMBL" id="QWVS01000012">
    <property type="protein sequence ID" value="RID87451.1"/>
    <property type="molecule type" value="Genomic_DNA"/>
</dbReference>
<reference evidence="6 7" key="1">
    <citation type="submission" date="2018-08" db="EMBL/GenBank/DDBJ databases">
        <title>Bacillus jemisoniae sp. nov., Bacillus chryseoplanitiae sp. nov., Bacillus resnikiae sp. nov., and Bacillus frankliniae sp. nov., isolated from Viking spacecraft and associated surfaces.</title>
        <authorList>
            <person name="Seuylemezian A."/>
            <person name="Vaishampayan P."/>
        </authorList>
    </citation>
    <scope>NUCLEOTIDE SEQUENCE [LARGE SCALE GENOMIC DNA]</scope>
    <source>
        <strain evidence="6 7">MA001</strain>
    </source>
</reference>
<protein>
    <submittedName>
        <fullName evidence="6">TetR/AcrR family transcriptional regulator</fullName>
    </submittedName>
</protein>
<feature type="DNA-binding region" description="H-T-H motif" evidence="4">
    <location>
        <begin position="45"/>
        <end position="64"/>
    </location>
</feature>
<keyword evidence="2 4" id="KW-0238">DNA-binding</keyword>
<dbReference type="Gene3D" id="1.10.10.60">
    <property type="entry name" value="Homeodomain-like"/>
    <property type="match status" value="1"/>
</dbReference>
<dbReference type="PROSITE" id="PS50977">
    <property type="entry name" value="HTH_TETR_2"/>
    <property type="match status" value="1"/>
</dbReference>
<dbReference type="InterPro" id="IPR050109">
    <property type="entry name" value="HTH-type_TetR-like_transc_reg"/>
</dbReference>
<dbReference type="InterPro" id="IPR041490">
    <property type="entry name" value="KstR2_TetR_C"/>
</dbReference>
<dbReference type="GO" id="GO:0000976">
    <property type="term" value="F:transcription cis-regulatory region binding"/>
    <property type="evidence" value="ECO:0007669"/>
    <property type="project" value="TreeGrafter"/>
</dbReference>
<evidence type="ECO:0000256" key="1">
    <source>
        <dbReference type="ARBA" id="ARBA00023015"/>
    </source>
</evidence>
<sequence length="210" mass="24199">MSETQTEEYIVATSVKNPKRVEKRRAEIIDAAVKIFSEKGYHATTTKEIAEAAGMNVGTMFQYVKTKQDILYLVCCHIHSLIEKALYAATSENSTPLEAIKKDMTALFEIVDQVSDYVVLMYQETASLDKEARRSFLQREQRLRNHLEKQIQRGIDSGVFKISQESVFLIADDILVQSQMWAFRRWSLTNKFTIEKYIATRSELLETLLT</sequence>
<dbReference type="GO" id="GO:0003700">
    <property type="term" value="F:DNA-binding transcription factor activity"/>
    <property type="evidence" value="ECO:0007669"/>
    <property type="project" value="TreeGrafter"/>
</dbReference>
<dbReference type="PRINTS" id="PR00455">
    <property type="entry name" value="HTHTETR"/>
</dbReference>
<dbReference type="Pfam" id="PF17932">
    <property type="entry name" value="TetR_C_24"/>
    <property type="match status" value="1"/>
</dbReference>
<name>A0A398BDM0_9BACI</name>
<proteinExistence type="predicted"/>
<dbReference type="InterPro" id="IPR001647">
    <property type="entry name" value="HTH_TetR"/>
</dbReference>
<dbReference type="Gene3D" id="1.10.357.10">
    <property type="entry name" value="Tetracycline Repressor, domain 2"/>
    <property type="match status" value="1"/>
</dbReference>
<dbReference type="InterPro" id="IPR036271">
    <property type="entry name" value="Tet_transcr_reg_TetR-rel_C_sf"/>
</dbReference>
<dbReference type="Pfam" id="PF00440">
    <property type="entry name" value="TetR_N"/>
    <property type="match status" value="1"/>
</dbReference>
<keyword evidence="7" id="KW-1185">Reference proteome</keyword>
<accession>A0A398BDM0</accession>
<evidence type="ECO:0000259" key="5">
    <source>
        <dbReference type="PROSITE" id="PS50977"/>
    </source>
</evidence>
<evidence type="ECO:0000313" key="7">
    <source>
        <dbReference type="Proteomes" id="UP000266016"/>
    </source>
</evidence>
<dbReference type="RefSeq" id="WP_119116287.1">
    <property type="nucleotide sequence ID" value="NZ_QWVS01000012.1"/>
</dbReference>
<dbReference type="AlphaFoldDB" id="A0A398BDM0"/>
<dbReference type="SUPFAM" id="SSF46689">
    <property type="entry name" value="Homeodomain-like"/>
    <property type="match status" value="1"/>
</dbReference>
<comment type="caution">
    <text evidence="6">The sequence shown here is derived from an EMBL/GenBank/DDBJ whole genome shotgun (WGS) entry which is preliminary data.</text>
</comment>
<evidence type="ECO:0000256" key="4">
    <source>
        <dbReference type="PROSITE-ProRule" id="PRU00335"/>
    </source>
</evidence>
<keyword evidence="3" id="KW-0804">Transcription</keyword>
<dbReference type="SUPFAM" id="SSF48498">
    <property type="entry name" value="Tetracyclin repressor-like, C-terminal domain"/>
    <property type="match status" value="1"/>
</dbReference>
<dbReference type="PANTHER" id="PTHR30055">
    <property type="entry name" value="HTH-TYPE TRANSCRIPTIONAL REGULATOR RUTR"/>
    <property type="match status" value="1"/>
</dbReference>
<gene>
    <name evidence="6" type="ORF">D1953_06150</name>
</gene>
<dbReference type="InterPro" id="IPR009057">
    <property type="entry name" value="Homeodomain-like_sf"/>
</dbReference>
<dbReference type="PANTHER" id="PTHR30055:SF240">
    <property type="entry name" value="HTH-TYPE TRANSCRIPTIONAL REGULATOR ACRR"/>
    <property type="match status" value="1"/>
</dbReference>
<organism evidence="6 7">
    <name type="scientific">Peribacillus asahii</name>
    <dbReference type="NCBI Taxonomy" id="228899"/>
    <lineage>
        <taxon>Bacteria</taxon>
        <taxon>Bacillati</taxon>
        <taxon>Bacillota</taxon>
        <taxon>Bacilli</taxon>
        <taxon>Bacillales</taxon>
        <taxon>Bacillaceae</taxon>
        <taxon>Peribacillus</taxon>
    </lineage>
</organism>
<evidence type="ECO:0000313" key="6">
    <source>
        <dbReference type="EMBL" id="RID87451.1"/>
    </source>
</evidence>
<dbReference type="Proteomes" id="UP000266016">
    <property type="component" value="Unassembled WGS sequence"/>
</dbReference>
<feature type="domain" description="HTH tetR-type" evidence="5">
    <location>
        <begin position="22"/>
        <end position="82"/>
    </location>
</feature>